<dbReference type="SUPFAM" id="SSF51182">
    <property type="entry name" value="RmlC-like cupins"/>
    <property type="match status" value="1"/>
</dbReference>
<dbReference type="Pfam" id="PF12973">
    <property type="entry name" value="Cupin_7"/>
    <property type="match status" value="1"/>
</dbReference>
<dbReference type="InterPro" id="IPR011051">
    <property type="entry name" value="RmlC_Cupin_sf"/>
</dbReference>
<evidence type="ECO:0000259" key="1">
    <source>
        <dbReference type="Pfam" id="PF12973"/>
    </source>
</evidence>
<dbReference type="InterPro" id="IPR025979">
    <property type="entry name" value="ChrR-like_cupin_dom"/>
</dbReference>
<gene>
    <name evidence="2" type="ORF">Thini_3922</name>
</gene>
<dbReference type="EMBL" id="JH651384">
    <property type="protein sequence ID" value="EIJ36422.1"/>
    <property type="molecule type" value="Genomic_DNA"/>
</dbReference>
<sequence>MPKRDDINAAAPVLDEDILQLLAEAQEEVELPAELEARMRNNLLTKVAQEEAGMLPGFKTIRAAEGEWIEALPGARIKILHQEGNSGLLTYLARLDPGFEMPGHPHPFDEECIMLEGELWFGDLHLKAGDYHFAAKGVYHGKLRTETGALAFLKGALPA</sequence>
<keyword evidence="3" id="KW-1185">Reference proteome</keyword>
<protein>
    <recommendedName>
        <fullName evidence="1">ChrR-like cupin domain-containing protein</fullName>
    </recommendedName>
</protein>
<accession>A0A656HJM9</accession>
<dbReference type="AlphaFoldDB" id="A0A656HJM9"/>
<evidence type="ECO:0000313" key="3">
    <source>
        <dbReference type="Proteomes" id="UP000005317"/>
    </source>
</evidence>
<dbReference type="InterPro" id="IPR014710">
    <property type="entry name" value="RmlC-like_jellyroll"/>
</dbReference>
<proteinExistence type="predicted"/>
<evidence type="ECO:0000313" key="2">
    <source>
        <dbReference type="EMBL" id="EIJ36422.1"/>
    </source>
</evidence>
<dbReference type="Gene3D" id="2.60.120.10">
    <property type="entry name" value="Jelly Rolls"/>
    <property type="match status" value="1"/>
</dbReference>
<organism evidence="2 3">
    <name type="scientific">Thiothrix nivea (strain ATCC 35100 / DSM 5205 / JP2)</name>
    <dbReference type="NCBI Taxonomy" id="870187"/>
    <lineage>
        <taxon>Bacteria</taxon>
        <taxon>Pseudomonadati</taxon>
        <taxon>Pseudomonadota</taxon>
        <taxon>Gammaproteobacteria</taxon>
        <taxon>Thiotrichales</taxon>
        <taxon>Thiotrichaceae</taxon>
        <taxon>Thiothrix</taxon>
    </lineage>
</organism>
<name>A0A656HJM9_THINJ</name>
<dbReference type="Proteomes" id="UP000005317">
    <property type="component" value="Unassembled WGS sequence"/>
</dbReference>
<reference evidence="3" key="1">
    <citation type="journal article" date="2011" name="Stand. Genomic Sci.">
        <title>Genome sequence of the filamentous, gliding Thiothrix nivea neotype strain (JP2(T)).</title>
        <authorList>
            <person name="Lapidus A."/>
            <person name="Nolan M."/>
            <person name="Lucas S."/>
            <person name="Glavina Del Rio T."/>
            <person name="Tice H."/>
            <person name="Cheng J.F."/>
            <person name="Tapia R."/>
            <person name="Han C."/>
            <person name="Goodwin L."/>
            <person name="Pitluck S."/>
            <person name="Liolios K."/>
            <person name="Pagani I."/>
            <person name="Ivanova N."/>
            <person name="Huntemann M."/>
            <person name="Mavromatis K."/>
            <person name="Mikhailova N."/>
            <person name="Pati A."/>
            <person name="Chen A."/>
            <person name="Palaniappan K."/>
            <person name="Land M."/>
            <person name="Brambilla E.M."/>
            <person name="Rohde M."/>
            <person name="Abt B."/>
            <person name="Verbarg S."/>
            <person name="Goker M."/>
            <person name="Bristow J."/>
            <person name="Eisen J.A."/>
            <person name="Markowitz V."/>
            <person name="Hugenholtz P."/>
            <person name="Kyrpides N.C."/>
            <person name="Klenk H.P."/>
            <person name="Woyke T."/>
        </authorList>
    </citation>
    <scope>NUCLEOTIDE SEQUENCE [LARGE SCALE GENOMIC DNA]</scope>
    <source>
        <strain evidence="3">ATCC 35100 / DSM 5205 / JP2</strain>
    </source>
</reference>
<dbReference type="OrthoDB" id="345639at2"/>
<feature type="domain" description="ChrR-like cupin" evidence="1">
    <location>
        <begin position="60"/>
        <end position="154"/>
    </location>
</feature>
<dbReference type="RefSeq" id="WP_002710296.1">
    <property type="nucleotide sequence ID" value="NZ_JH651384.1"/>
</dbReference>